<feature type="compositionally biased region" description="Low complexity" evidence="1">
    <location>
        <begin position="92"/>
        <end position="105"/>
    </location>
</feature>
<sequence length="518" mass="57098">MTPESLRPERCPSPSNAPARSDALTRDPSTRDARRATSRRPTRDVRRVDPRRLRRQPATRPVRTTHWTRDAHKGGPRPAVAPDAPDARRARPAVAPDAPNAPDVRPATRDAPGARRLARDARHAKSEARGTRRLRHAARGTRHAKSDVRRARCATRATLGRPRCTQGVERIRYAVVIADPLASPAPHIGTVTQMPRAVRRTLSATLLAGAVLVSSAGLTAIPANASHAATAANAARLTSAPADAAANPCRSTTNPRLAKNLGTAIQTALRGRTGIESVGVYDRKRKIVCTVDAARRFDSASVVKATILGAVLRRAIEQKRLLNKTEKSLAYKMITRSDNDAASALWRSVGRARMQRFLKLAGMTQTKLGPGRYWGLTQITARDQIKFLNLVTSRNKVLTDRARRYELSLMNRVVSSQRWGTPTGRPSGVKWHVKNGWLPRHGRYWRVHSIGSFSGRGEDYMIVVLTRDTPSMTYGIRTIERVARAVHSRLNPNKRTMTVESVPDPTWETSDGSVPPNR</sequence>
<protein>
    <recommendedName>
        <fullName evidence="2">Beta-lactamase class A catalytic domain-containing protein</fullName>
    </recommendedName>
</protein>
<dbReference type="Proteomes" id="UP001501509">
    <property type="component" value="Unassembled WGS sequence"/>
</dbReference>
<feature type="domain" description="Beta-lactamase class A catalytic" evidence="2">
    <location>
        <begin position="327"/>
        <end position="466"/>
    </location>
</feature>
<keyword evidence="4" id="KW-1185">Reference proteome</keyword>
<feature type="region of interest" description="Disordered" evidence="1">
    <location>
        <begin position="495"/>
        <end position="518"/>
    </location>
</feature>
<dbReference type="Pfam" id="PF13354">
    <property type="entry name" value="Beta-lactamase2"/>
    <property type="match status" value="1"/>
</dbReference>
<dbReference type="InterPro" id="IPR045155">
    <property type="entry name" value="Beta-lactam_cat"/>
</dbReference>
<proteinExistence type="predicted"/>
<dbReference type="PANTHER" id="PTHR35333">
    <property type="entry name" value="BETA-LACTAMASE"/>
    <property type="match status" value="1"/>
</dbReference>
<dbReference type="InterPro" id="IPR012338">
    <property type="entry name" value="Beta-lactam/transpept-like"/>
</dbReference>
<dbReference type="Gene3D" id="3.40.710.10">
    <property type="entry name" value="DD-peptidase/beta-lactamase superfamily"/>
    <property type="match status" value="1"/>
</dbReference>
<feature type="compositionally biased region" description="Basic and acidic residues" evidence="1">
    <location>
        <begin position="117"/>
        <end position="130"/>
    </location>
</feature>
<dbReference type="PANTHER" id="PTHR35333:SF3">
    <property type="entry name" value="BETA-LACTAMASE-TYPE TRANSPEPTIDASE FOLD CONTAINING PROTEIN"/>
    <property type="match status" value="1"/>
</dbReference>
<name>A0ABP6CK62_9ACTN</name>
<organism evidence="3 4">
    <name type="scientific">Actinomadura fulvescens</name>
    <dbReference type="NCBI Taxonomy" id="46160"/>
    <lineage>
        <taxon>Bacteria</taxon>
        <taxon>Bacillati</taxon>
        <taxon>Actinomycetota</taxon>
        <taxon>Actinomycetes</taxon>
        <taxon>Streptosporangiales</taxon>
        <taxon>Thermomonosporaceae</taxon>
        <taxon>Actinomadura</taxon>
    </lineage>
</organism>
<evidence type="ECO:0000259" key="2">
    <source>
        <dbReference type="Pfam" id="PF13354"/>
    </source>
</evidence>
<feature type="region of interest" description="Disordered" evidence="1">
    <location>
        <begin position="1"/>
        <end position="149"/>
    </location>
</feature>
<feature type="compositionally biased region" description="Basic and acidic residues" evidence="1">
    <location>
        <begin position="1"/>
        <end position="10"/>
    </location>
</feature>
<gene>
    <name evidence="3" type="ORF">GCM10010411_63510</name>
</gene>
<dbReference type="EMBL" id="BAAATD010000009">
    <property type="protein sequence ID" value="GAA2619132.1"/>
    <property type="molecule type" value="Genomic_DNA"/>
</dbReference>
<reference evidence="4" key="1">
    <citation type="journal article" date="2019" name="Int. J. Syst. Evol. Microbiol.">
        <title>The Global Catalogue of Microorganisms (GCM) 10K type strain sequencing project: providing services to taxonomists for standard genome sequencing and annotation.</title>
        <authorList>
            <consortium name="The Broad Institute Genomics Platform"/>
            <consortium name="The Broad Institute Genome Sequencing Center for Infectious Disease"/>
            <person name="Wu L."/>
            <person name="Ma J."/>
        </authorList>
    </citation>
    <scope>NUCLEOTIDE SEQUENCE [LARGE SCALE GENOMIC DNA]</scope>
    <source>
        <strain evidence="4">JCM 6833</strain>
    </source>
</reference>
<evidence type="ECO:0000256" key="1">
    <source>
        <dbReference type="SAM" id="MobiDB-lite"/>
    </source>
</evidence>
<evidence type="ECO:0000313" key="4">
    <source>
        <dbReference type="Proteomes" id="UP001501509"/>
    </source>
</evidence>
<comment type="caution">
    <text evidence="3">The sequence shown here is derived from an EMBL/GenBank/DDBJ whole genome shotgun (WGS) entry which is preliminary data.</text>
</comment>
<feature type="compositionally biased region" description="Basic and acidic residues" evidence="1">
    <location>
        <begin position="23"/>
        <end position="51"/>
    </location>
</feature>
<feature type="compositionally biased region" description="Basic residues" evidence="1">
    <location>
        <begin position="131"/>
        <end position="143"/>
    </location>
</feature>
<accession>A0ABP6CK62</accession>
<dbReference type="InterPro" id="IPR000871">
    <property type="entry name" value="Beta-lactam_class-A"/>
</dbReference>
<dbReference type="SUPFAM" id="SSF56601">
    <property type="entry name" value="beta-lactamase/transpeptidase-like"/>
    <property type="match status" value="1"/>
</dbReference>
<evidence type="ECO:0000313" key="3">
    <source>
        <dbReference type="EMBL" id="GAA2619132.1"/>
    </source>
</evidence>